<dbReference type="STRING" id="675864.SAMN04489747_1417"/>
<dbReference type="SUPFAM" id="SSF46785">
    <property type="entry name" value="Winged helix' DNA-binding domain"/>
    <property type="match status" value="1"/>
</dbReference>
<accession>A0A1G6WE23</accession>
<evidence type="ECO:0000256" key="1">
    <source>
        <dbReference type="ARBA" id="ARBA00009437"/>
    </source>
</evidence>
<feature type="domain" description="HTH lysR-type" evidence="5">
    <location>
        <begin position="2"/>
        <end position="59"/>
    </location>
</feature>
<evidence type="ECO:0000259" key="5">
    <source>
        <dbReference type="PROSITE" id="PS50931"/>
    </source>
</evidence>
<proteinExistence type="inferred from homology"/>
<dbReference type="Gene3D" id="3.40.190.290">
    <property type="match status" value="1"/>
</dbReference>
<dbReference type="AlphaFoldDB" id="A0A1G6WE23"/>
<dbReference type="PANTHER" id="PTHR30346:SF29">
    <property type="entry name" value="LYSR SUBSTRATE-BINDING"/>
    <property type="match status" value="1"/>
</dbReference>
<gene>
    <name evidence="6" type="ORF">SAMN04489747_1417</name>
</gene>
<dbReference type="InterPro" id="IPR000847">
    <property type="entry name" value="LysR_HTH_N"/>
</dbReference>
<dbReference type="Proteomes" id="UP000198546">
    <property type="component" value="Chromosome i"/>
</dbReference>
<dbReference type="InterPro" id="IPR036388">
    <property type="entry name" value="WH-like_DNA-bd_sf"/>
</dbReference>
<dbReference type="InterPro" id="IPR005119">
    <property type="entry name" value="LysR_subst-bd"/>
</dbReference>
<dbReference type="Pfam" id="PF03466">
    <property type="entry name" value="LysR_substrate"/>
    <property type="match status" value="1"/>
</dbReference>
<evidence type="ECO:0000256" key="3">
    <source>
        <dbReference type="ARBA" id="ARBA00023125"/>
    </source>
</evidence>
<keyword evidence="7" id="KW-1185">Reference proteome</keyword>
<dbReference type="Gene3D" id="1.10.10.10">
    <property type="entry name" value="Winged helix-like DNA-binding domain superfamily/Winged helix DNA-binding domain"/>
    <property type="match status" value="1"/>
</dbReference>
<evidence type="ECO:0000313" key="6">
    <source>
        <dbReference type="EMBL" id="SDD64048.1"/>
    </source>
</evidence>
<name>A0A1G6WE23_9ACTN</name>
<dbReference type="Pfam" id="PF00126">
    <property type="entry name" value="HTH_1"/>
    <property type="match status" value="1"/>
</dbReference>
<dbReference type="PANTHER" id="PTHR30346">
    <property type="entry name" value="TRANSCRIPTIONAL DUAL REGULATOR HCAR-RELATED"/>
    <property type="match status" value="1"/>
</dbReference>
<dbReference type="EMBL" id="LT629688">
    <property type="protein sequence ID" value="SDD64048.1"/>
    <property type="molecule type" value="Genomic_DNA"/>
</dbReference>
<dbReference type="GO" id="GO:0032993">
    <property type="term" value="C:protein-DNA complex"/>
    <property type="evidence" value="ECO:0007669"/>
    <property type="project" value="TreeGrafter"/>
</dbReference>
<keyword evidence="3 6" id="KW-0238">DNA-binding</keyword>
<keyword evidence="4" id="KW-0804">Transcription</keyword>
<keyword evidence="2" id="KW-0805">Transcription regulation</keyword>
<organism evidence="6 7">
    <name type="scientific">Auraticoccus monumenti</name>
    <dbReference type="NCBI Taxonomy" id="675864"/>
    <lineage>
        <taxon>Bacteria</taxon>
        <taxon>Bacillati</taxon>
        <taxon>Actinomycetota</taxon>
        <taxon>Actinomycetes</taxon>
        <taxon>Propionibacteriales</taxon>
        <taxon>Propionibacteriaceae</taxon>
        <taxon>Auraticoccus</taxon>
    </lineage>
</organism>
<sequence length="306" mass="32728">MLDIQRLRAFRAVVASGSVQAAATSLGYTPSAISQQITALQRETGLTLFEKSGRGIVPTPAGELLAAESDAVMSHLAHLDGLVDDLSAGRSGVLTVRCYPSAGEGWLPTVVSRLLKELPDVSVRLDLTDAIDPSDLDAIDISIHTDQLEEPAPSVLGRRRVPLARERYLAVVSPDHPLAGRSEVSMVELVEHPWVQEDVDNTTCGLIMQRAWRKAGRTPRILARTSGHHSAVAFAAAGIGLFVGPYLTTTRLGPDVVKVPISDPAPERLSVASVRQTAERNPAARRLLELLAETAREDPGLLDVAA</sequence>
<reference evidence="6 7" key="1">
    <citation type="submission" date="2016-10" db="EMBL/GenBank/DDBJ databases">
        <authorList>
            <person name="de Groot N.N."/>
        </authorList>
    </citation>
    <scope>NUCLEOTIDE SEQUENCE [LARGE SCALE GENOMIC DNA]</scope>
    <source>
        <strain evidence="6 7">MON 2.2</strain>
    </source>
</reference>
<evidence type="ECO:0000313" key="7">
    <source>
        <dbReference type="Proteomes" id="UP000198546"/>
    </source>
</evidence>
<dbReference type="PROSITE" id="PS50931">
    <property type="entry name" value="HTH_LYSR"/>
    <property type="match status" value="1"/>
</dbReference>
<dbReference type="RefSeq" id="WP_172804002.1">
    <property type="nucleotide sequence ID" value="NZ_LT629688.1"/>
</dbReference>
<evidence type="ECO:0000256" key="2">
    <source>
        <dbReference type="ARBA" id="ARBA00023015"/>
    </source>
</evidence>
<dbReference type="InterPro" id="IPR036390">
    <property type="entry name" value="WH_DNA-bd_sf"/>
</dbReference>
<dbReference type="GO" id="GO:0003677">
    <property type="term" value="F:DNA binding"/>
    <property type="evidence" value="ECO:0007669"/>
    <property type="project" value="UniProtKB-KW"/>
</dbReference>
<evidence type="ECO:0000256" key="4">
    <source>
        <dbReference type="ARBA" id="ARBA00023163"/>
    </source>
</evidence>
<dbReference type="SUPFAM" id="SSF53850">
    <property type="entry name" value="Periplasmic binding protein-like II"/>
    <property type="match status" value="1"/>
</dbReference>
<comment type="similarity">
    <text evidence="1">Belongs to the LysR transcriptional regulatory family.</text>
</comment>
<dbReference type="GO" id="GO:0003700">
    <property type="term" value="F:DNA-binding transcription factor activity"/>
    <property type="evidence" value="ECO:0007669"/>
    <property type="project" value="InterPro"/>
</dbReference>
<protein>
    <submittedName>
        <fullName evidence="6">DNA-binding transcriptional regulator, LysR family</fullName>
    </submittedName>
</protein>